<dbReference type="EMBL" id="QFFG01000003">
    <property type="protein sequence ID" value="PWG05515.1"/>
    <property type="molecule type" value="Genomic_DNA"/>
</dbReference>
<dbReference type="PROSITE" id="PS50005">
    <property type="entry name" value="TPR"/>
    <property type="match status" value="3"/>
</dbReference>
<dbReference type="SUPFAM" id="SSF48452">
    <property type="entry name" value="TPR-like"/>
    <property type="match status" value="2"/>
</dbReference>
<name>A0A2U2JB25_9FLAO</name>
<dbReference type="InterPro" id="IPR019734">
    <property type="entry name" value="TPR_rpt"/>
</dbReference>
<evidence type="ECO:0000313" key="4">
    <source>
        <dbReference type="Proteomes" id="UP000245670"/>
    </source>
</evidence>
<dbReference type="PROSITE" id="PS50293">
    <property type="entry name" value="TPR_REGION"/>
    <property type="match status" value="1"/>
</dbReference>
<feature type="signal peptide" evidence="2">
    <location>
        <begin position="1"/>
        <end position="19"/>
    </location>
</feature>
<feature type="repeat" description="TPR" evidence="1">
    <location>
        <begin position="221"/>
        <end position="254"/>
    </location>
</feature>
<accession>A0A2U2JB25</accession>
<dbReference type="Gene3D" id="1.25.40.10">
    <property type="entry name" value="Tetratricopeptide repeat domain"/>
    <property type="match status" value="2"/>
</dbReference>
<reference evidence="3 4" key="1">
    <citation type="submission" date="2018-05" db="EMBL/GenBank/DDBJ databases">
        <title>Polaribacter aquimarinus sp. nov., isolated from sediment in a sediment of sea.</title>
        <authorList>
            <person name="Lu D."/>
        </authorList>
    </citation>
    <scope>NUCLEOTIDE SEQUENCE [LARGE SCALE GENOMIC DNA]</scope>
    <source>
        <strain evidence="3 4">ZY113</strain>
    </source>
</reference>
<dbReference type="AlphaFoldDB" id="A0A2U2JB25"/>
<dbReference type="SMART" id="SM00028">
    <property type="entry name" value="TPR"/>
    <property type="match status" value="5"/>
</dbReference>
<evidence type="ECO:0000256" key="2">
    <source>
        <dbReference type="SAM" id="SignalP"/>
    </source>
</evidence>
<dbReference type="Pfam" id="PF00515">
    <property type="entry name" value="TPR_1"/>
    <property type="match status" value="1"/>
</dbReference>
<sequence>MRKQILALTLGLLSIATFAQKNELKAAEKAIKKGQLKEAKAIIGTLEKNEEAIEDKYKTKYYFLKGSSYGKSNVNKASTAYKKLFELEKASGKSKYTKLAKPKLEKLIQFVSSEAVKQYNAKDYKKAKKNFYLTYKLSPKDTTQLFNAALSASLDKDYDTSLKHFKKLREINYKGIVTKYFAVNKISGKVEEFPNKNLRDVAIKTTTHKTPTQKSSESKQASIIKNIGYVYVNQGKPELAVKALQEARKSNPKDINLILNEAQMYIKLERMDKFGELMEEAIKLDPTNPSLFFNLGVINQNQDRIEKAKEYYKKAIELKPDYKDALLNLAVAILSKEQAIVDEMNKNLSNAKKYNELQEKQKELFKEALPYIEKADGLSRSIETVRTLLNIYDTLEMTDKADKLRPVYKEMRSKQ</sequence>
<feature type="repeat" description="TPR" evidence="1">
    <location>
        <begin position="255"/>
        <end position="288"/>
    </location>
</feature>
<dbReference type="InterPro" id="IPR052384">
    <property type="entry name" value="TMTC_O-mannosyltransferase"/>
</dbReference>
<dbReference type="PANTHER" id="PTHR44216">
    <property type="entry name" value="PROTEIN O-MANNOSYL-TRANSFERASE TMTC2"/>
    <property type="match status" value="1"/>
</dbReference>
<proteinExistence type="predicted"/>
<organism evidence="3 4">
    <name type="scientific">Polaribacter aquimarinus</name>
    <dbReference type="NCBI Taxonomy" id="2100726"/>
    <lineage>
        <taxon>Bacteria</taxon>
        <taxon>Pseudomonadati</taxon>
        <taxon>Bacteroidota</taxon>
        <taxon>Flavobacteriia</taxon>
        <taxon>Flavobacteriales</taxon>
        <taxon>Flavobacteriaceae</taxon>
    </lineage>
</organism>
<evidence type="ECO:0000313" key="3">
    <source>
        <dbReference type="EMBL" id="PWG05515.1"/>
    </source>
</evidence>
<keyword evidence="1" id="KW-0802">TPR repeat</keyword>
<dbReference type="OrthoDB" id="1149028at2"/>
<evidence type="ECO:0008006" key="5">
    <source>
        <dbReference type="Google" id="ProtNLM"/>
    </source>
</evidence>
<keyword evidence="4" id="KW-1185">Reference proteome</keyword>
<feature type="chain" id="PRO_5015519780" description="Tetratricopeptide repeat protein" evidence="2">
    <location>
        <begin position="20"/>
        <end position="415"/>
    </location>
</feature>
<dbReference type="InterPro" id="IPR011990">
    <property type="entry name" value="TPR-like_helical_dom_sf"/>
</dbReference>
<gene>
    <name evidence="3" type="ORF">DIS07_08280</name>
</gene>
<dbReference type="GO" id="GO:0000030">
    <property type="term" value="F:mannosyltransferase activity"/>
    <property type="evidence" value="ECO:0007669"/>
    <property type="project" value="TreeGrafter"/>
</dbReference>
<dbReference type="Pfam" id="PF13432">
    <property type="entry name" value="TPR_16"/>
    <property type="match status" value="1"/>
</dbReference>
<dbReference type="PANTHER" id="PTHR44216:SF3">
    <property type="entry name" value="PROTEIN O-MANNOSYL-TRANSFERASE TMTC2"/>
    <property type="match status" value="1"/>
</dbReference>
<evidence type="ECO:0000256" key="1">
    <source>
        <dbReference type="PROSITE-ProRule" id="PRU00339"/>
    </source>
</evidence>
<comment type="caution">
    <text evidence="3">The sequence shown here is derived from an EMBL/GenBank/DDBJ whole genome shotgun (WGS) entry which is preliminary data.</text>
</comment>
<protein>
    <recommendedName>
        <fullName evidence="5">Tetratricopeptide repeat protein</fullName>
    </recommendedName>
</protein>
<dbReference type="GO" id="GO:0035269">
    <property type="term" value="P:protein O-linked glycosylation via mannose"/>
    <property type="evidence" value="ECO:0007669"/>
    <property type="project" value="TreeGrafter"/>
</dbReference>
<dbReference type="RefSeq" id="WP_109405057.1">
    <property type="nucleotide sequence ID" value="NZ_QFFG01000003.1"/>
</dbReference>
<feature type="repeat" description="TPR" evidence="1">
    <location>
        <begin position="289"/>
        <end position="322"/>
    </location>
</feature>
<dbReference type="Proteomes" id="UP000245670">
    <property type="component" value="Unassembled WGS sequence"/>
</dbReference>
<keyword evidence="2" id="KW-0732">Signal</keyword>